<sequence>MVSESGLSNVSFTATLLAELPGLEGTIRSSQDSSSSLGHFQGIEQSTRVVEGWVDPLPESVIMRSRNVGSLLCGKQSELVSAKVVELSIWEGSHAQRFDEDPVVKSYRDG</sequence>
<evidence type="ECO:0000313" key="1">
    <source>
        <dbReference type="EMBL" id="GFF54849.1"/>
    </source>
</evidence>
<gene>
    <name evidence="1" type="ORF">IFM46972_10122</name>
</gene>
<dbReference type="AlphaFoldDB" id="A0A8H3SAK9"/>
<name>A0A8H3SAK9_9EURO</name>
<comment type="caution">
    <text evidence="1">The sequence shown here is derived from an EMBL/GenBank/DDBJ whole genome shotgun (WGS) entry which is preliminary data.</text>
</comment>
<evidence type="ECO:0000313" key="2">
    <source>
        <dbReference type="Proteomes" id="UP000465221"/>
    </source>
</evidence>
<organism evidence="1 2">
    <name type="scientific">Aspergillus udagawae</name>
    <dbReference type="NCBI Taxonomy" id="91492"/>
    <lineage>
        <taxon>Eukaryota</taxon>
        <taxon>Fungi</taxon>
        <taxon>Dikarya</taxon>
        <taxon>Ascomycota</taxon>
        <taxon>Pezizomycotina</taxon>
        <taxon>Eurotiomycetes</taxon>
        <taxon>Eurotiomycetidae</taxon>
        <taxon>Eurotiales</taxon>
        <taxon>Aspergillaceae</taxon>
        <taxon>Aspergillus</taxon>
        <taxon>Aspergillus subgen. Fumigati</taxon>
    </lineage>
</organism>
<dbReference type="Proteomes" id="UP000465221">
    <property type="component" value="Unassembled WGS sequence"/>
</dbReference>
<reference evidence="1 2" key="1">
    <citation type="submission" date="2020-01" db="EMBL/GenBank/DDBJ databases">
        <title>Draft genome sequence of Aspergillus udagawae IFM 46972.</title>
        <authorList>
            <person name="Takahashi H."/>
            <person name="Yaguchi T."/>
        </authorList>
    </citation>
    <scope>NUCLEOTIDE SEQUENCE [LARGE SCALE GENOMIC DNA]</scope>
    <source>
        <strain evidence="1 2">IFM 46972</strain>
    </source>
</reference>
<proteinExistence type="predicted"/>
<dbReference type="EMBL" id="BLKC01000118">
    <property type="protein sequence ID" value="GFF54849.1"/>
    <property type="molecule type" value="Genomic_DNA"/>
</dbReference>
<protein>
    <submittedName>
        <fullName evidence="1">Uncharacterized protein</fullName>
    </submittedName>
</protein>
<accession>A0A8H3SAK9</accession>